<gene>
    <name evidence="3" type="ORF">ASN18_2316</name>
</gene>
<dbReference type="PANTHER" id="PTHR37423">
    <property type="entry name" value="SOLUBLE LYTIC MUREIN TRANSGLYCOSYLASE-RELATED"/>
    <property type="match status" value="1"/>
</dbReference>
<dbReference type="EC" id="4.2.2.-" evidence="3"/>
<dbReference type="InterPro" id="IPR023346">
    <property type="entry name" value="Lysozyme-like_dom_sf"/>
</dbReference>
<protein>
    <submittedName>
        <fullName evidence="3">Membrane-bound lytic murein transglycosylase D</fullName>
        <ecNumber evidence="3">4.2.2.-</ecNumber>
    </submittedName>
</protein>
<dbReference type="GO" id="GO:0016829">
    <property type="term" value="F:lyase activity"/>
    <property type="evidence" value="ECO:0007669"/>
    <property type="project" value="UniProtKB-KW"/>
</dbReference>
<accession>A0ABR5SDF9</accession>
<organism evidence="3 4">
    <name type="scientific">Candidatus Magnetominusculus xianensis</name>
    <dbReference type="NCBI Taxonomy" id="1748249"/>
    <lineage>
        <taxon>Bacteria</taxon>
        <taxon>Pseudomonadati</taxon>
        <taxon>Nitrospirota</taxon>
        <taxon>Nitrospiria</taxon>
        <taxon>Nitrospirales</taxon>
        <taxon>Nitrospiraceae</taxon>
        <taxon>Candidatus Magnetominusculus</taxon>
    </lineage>
</organism>
<keyword evidence="3" id="KW-0456">Lyase</keyword>
<dbReference type="Pfam" id="PF01464">
    <property type="entry name" value="SLT"/>
    <property type="match status" value="1"/>
</dbReference>
<proteinExistence type="inferred from homology"/>
<evidence type="ECO:0000256" key="1">
    <source>
        <dbReference type="ARBA" id="ARBA00007734"/>
    </source>
</evidence>
<evidence type="ECO:0000313" key="3">
    <source>
        <dbReference type="EMBL" id="KWT82955.1"/>
    </source>
</evidence>
<keyword evidence="4" id="KW-1185">Reference proteome</keyword>
<dbReference type="PANTHER" id="PTHR37423:SF2">
    <property type="entry name" value="MEMBRANE-BOUND LYTIC MUREIN TRANSGLYCOSYLASE C"/>
    <property type="match status" value="1"/>
</dbReference>
<name>A0ABR5SDF9_9BACT</name>
<sequence>MVKLQFRGVLPNNFKFIPVILAIVLSSVLYPSGDCFPAVEPTLVKRLCFGPPRLFAPGGKENIKKILHWKRIFSEEDIDYDTRLLKYKKNNGIELKTSYQNLIAGWHRLLEDDHLSMIHDKCQDNDVPPEIIFLALAESMWNKNAVSSSGAKGYWQFMPATAKSYGLINSRSDHRAHPELSTDAAIQLLKDNYDLTKGWDRLYKINPKTVSNNDRWLWAFWSYNSSPSTVARYYNKLRGKPANFALHSDSYENANYVNKIFGIREALRAYMKKSALRKPASPADTLYAQYLNTWFEMPMPERLTTLEEIKRQYLVQKKPHNKVPPDVLKQIWRINKILSAV</sequence>
<feature type="domain" description="Transglycosylase SLT" evidence="2">
    <location>
        <begin position="120"/>
        <end position="236"/>
    </location>
</feature>
<dbReference type="SUPFAM" id="SSF53955">
    <property type="entry name" value="Lysozyme-like"/>
    <property type="match status" value="1"/>
</dbReference>
<comment type="similarity">
    <text evidence="1">Belongs to the transglycosylase Slt family.</text>
</comment>
<reference evidence="3 4" key="1">
    <citation type="submission" date="2015-11" db="EMBL/GenBank/DDBJ databases">
        <authorList>
            <person name="Lin W."/>
        </authorList>
    </citation>
    <scope>NUCLEOTIDE SEQUENCE [LARGE SCALE GENOMIC DNA]</scope>
    <source>
        <strain evidence="3 4">HCH-1</strain>
    </source>
</reference>
<evidence type="ECO:0000313" key="4">
    <source>
        <dbReference type="Proteomes" id="UP000060487"/>
    </source>
</evidence>
<evidence type="ECO:0000259" key="2">
    <source>
        <dbReference type="Pfam" id="PF01464"/>
    </source>
</evidence>
<dbReference type="InterPro" id="IPR008258">
    <property type="entry name" value="Transglycosylase_SLT_dom_1"/>
</dbReference>
<dbReference type="Gene3D" id="1.10.530.10">
    <property type="match status" value="1"/>
</dbReference>
<dbReference type="Proteomes" id="UP000060487">
    <property type="component" value="Unassembled WGS sequence"/>
</dbReference>
<dbReference type="EMBL" id="LNQR01000081">
    <property type="protein sequence ID" value="KWT82955.1"/>
    <property type="molecule type" value="Genomic_DNA"/>
</dbReference>
<comment type="caution">
    <text evidence="3">The sequence shown here is derived from an EMBL/GenBank/DDBJ whole genome shotgun (WGS) entry which is preliminary data.</text>
</comment>